<evidence type="ECO:0000313" key="6">
    <source>
        <dbReference type="EMBL" id="RUR75345.1"/>
    </source>
</evidence>
<dbReference type="InterPro" id="IPR002491">
    <property type="entry name" value="ABC_transptr_periplasmic_BD"/>
</dbReference>
<evidence type="ECO:0000256" key="3">
    <source>
        <dbReference type="ARBA" id="ARBA00022448"/>
    </source>
</evidence>
<keyword evidence="6" id="KW-0449">Lipoprotein</keyword>
<protein>
    <submittedName>
        <fullName evidence="6">Putative siderophore-binding lipoprotein YfiY</fullName>
    </submittedName>
</protein>
<organism evidence="6 7">
    <name type="scientific">Chlorogloeopsis fritschii PCC 6912</name>
    <dbReference type="NCBI Taxonomy" id="211165"/>
    <lineage>
        <taxon>Bacteria</taxon>
        <taxon>Bacillati</taxon>
        <taxon>Cyanobacteriota</taxon>
        <taxon>Cyanophyceae</taxon>
        <taxon>Nostocales</taxon>
        <taxon>Chlorogloeopsidaceae</taxon>
        <taxon>Chlorogloeopsis</taxon>
    </lineage>
</organism>
<dbReference type="Pfam" id="PF01497">
    <property type="entry name" value="Peripla_BP_2"/>
    <property type="match status" value="1"/>
</dbReference>
<evidence type="ECO:0000256" key="1">
    <source>
        <dbReference type="ARBA" id="ARBA00004196"/>
    </source>
</evidence>
<proteinExistence type="inferred from homology"/>
<keyword evidence="7" id="KW-1185">Reference proteome</keyword>
<dbReference type="GO" id="GO:0030288">
    <property type="term" value="C:outer membrane-bounded periplasmic space"/>
    <property type="evidence" value="ECO:0007669"/>
    <property type="project" value="TreeGrafter"/>
</dbReference>
<keyword evidence="4" id="KW-0732">Signal</keyword>
<dbReference type="PANTHER" id="PTHR30532">
    <property type="entry name" value="IRON III DICITRATE-BINDING PERIPLASMIC PROTEIN"/>
    <property type="match status" value="1"/>
</dbReference>
<dbReference type="CDD" id="cd01146">
    <property type="entry name" value="FhuD"/>
    <property type="match status" value="1"/>
</dbReference>
<dbReference type="EMBL" id="RSCJ01000025">
    <property type="protein sequence ID" value="RUR75345.1"/>
    <property type="molecule type" value="Genomic_DNA"/>
</dbReference>
<comment type="similarity">
    <text evidence="2">Belongs to the bacterial solute-binding protein 8 family.</text>
</comment>
<evidence type="ECO:0000256" key="4">
    <source>
        <dbReference type="ARBA" id="ARBA00022729"/>
    </source>
</evidence>
<evidence type="ECO:0000259" key="5">
    <source>
        <dbReference type="PROSITE" id="PS50983"/>
    </source>
</evidence>
<dbReference type="AlphaFoldDB" id="A0A433N2I6"/>
<name>A0A433N2I6_CHLFR</name>
<comment type="caution">
    <text evidence="6">The sequence shown here is derived from an EMBL/GenBank/DDBJ whole genome shotgun (WGS) entry which is preliminary data.</text>
</comment>
<gene>
    <name evidence="6" type="primary">yfiY</name>
    <name evidence="6" type="ORF">PCC6912_48820</name>
</gene>
<dbReference type="Gene3D" id="3.40.50.1980">
    <property type="entry name" value="Nitrogenase molybdenum iron protein domain"/>
    <property type="match status" value="2"/>
</dbReference>
<dbReference type="Proteomes" id="UP000268857">
    <property type="component" value="Unassembled WGS sequence"/>
</dbReference>
<sequence>MIRKYWYKNIALFLIMALTVILIKGCHSFLPQQIHSSNVKSIASKCRIINHELGESCIPLHPQRIIVTDQESLEVLVALGLKPIATTKADRLGSKARILEGKIDGIINLGRESQPNIEKIVKLNPDLILGFLISPQNYKLFSQIAPTVSINYTETGWKKILQEIGEIVDKSQEVEKILGQYQQRIEKLRLAFAQKLGKPEISVMRFPSEIKNTQFLNQLSFPVSILEELNLSIPFAQRQVSNSKVSYDNVSLERVDLLDADAMFIVIDPGSEGNFQKYKNNPLWQTLDVVRKDRVYTVDSGYWISGSILSANAILDDLVRYLLEAPAKLSTSSQRATL</sequence>
<comment type="subcellular location">
    <subcellularLocation>
        <location evidence="1">Cell envelope</location>
    </subcellularLocation>
</comment>
<dbReference type="PROSITE" id="PS50983">
    <property type="entry name" value="FE_B12_PBP"/>
    <property type="match status" value="1"/>
</dbReference>
<dbReference type="GO" id="GO:1901678">
    <property type="term" value="P:iron coordination entity transport"/>
    <property type="evidence" value="ECO:0007669"/>
    <property type="project" value="UniProtKB-ARBA"/>
</dbReference>
<dbReference type="InterPro" id="IPR051313">
    <property type="entry name" value="Bact_iron-sidero_bind"/>
</dbReference>
<evidence type="ECO:0000313" key="7">
    <source>
        <dbReference type="Proteomes" id="UP000268857"/>
    </source>
</evidence>
<dbReference type="STRING" id="211165.GCA_000317285_06435"/>
<reference evidence="6 7" key="1">
    <citation type="journal article" date="2019" name="Genome Biol. Evol.">
        <title>Day and night: Metabolic profiles and evolutionary relationships of six axenic non-marine cyanobacteria.</title>
        <authorList>
            <person name="Will S.E."/>
            <person name="Henke P."/>
            <person name="Boedeker C."/>
            <person name="Huang S."/>
            <person name="Brinkmann H."/>
            <person name="Rohde M."/>
            <person name="Jarek M."/>
            <person name="Friedl T."/>
            <person name="Seufert S."/>
            <person name="Schumacher M."/>
            <person name="Overmann J."/>
            <person name="Neumann-Schaal M."/>
            <person name="Petersen J."/>
        </authorList>
    </citation>
    <scope>NUCLEOTIDE SEQUENCE [LARGE SCALE GENOMIC DNA]</scope>
    <source>
        <strain evidence="6 7">PCC 6912</strain>
    </source>
</reference>
<accession>A0A433N2I6</accession>
<evidence type="ECO:0000256" key="2">
    <source>
        <dbReference type="ARBA" id="ARBA00008814"/>
    </source>
</evidence>
<dbReference type="SUPFAM" id="SSF53807">
    <property type="entry name" value="Helical backbone' metal receptor"/>
    <property type="match status" value="1"/>
</dbReference>
<dbReference type="PANTHER" id="PTHR30532:SF25">
    <property type="entry name" value="IRON(III) DICITRATE-BINDING PERIPLASMIC PROTEIN"/>
    <property type="match status" value="1"/>
</dbReference>
<feature type="domain" description="Fe/B12 periplasmic-binding" evidence="5">
    <location>
        <begin position="64"/>
        <end position="326"/>
    </location>
</feature>
<keyword evidence="3" id="KW-0813">Transport</keyword>